<dbReference type="AlphaFoldDB" id="A0A7W7L8F8"/>
<comment type="caution">
    <text evidence="1">The sequence shown here is derived from an EMBL/GenBank/DDBJ whole genome shotgun (WGS) entry which is preliminary data.</text>
</comment>
<dbReference type="RefSeq" id="WP_184731849.1">
    <property type="nucleotide sequence ID" value="NZ_BMRW01000011.1"/>
</dbReference>
<keyword evidence="2" id="KW-1185">Reference proteome</keyword>
<accession>A0A7W7L8F8</accession>
<dbReference type="Proteomes" id="UP000556436">
    <property type="component" value="Unassembled WGS sequence"/>
</dbReference>
<name>A0A7W7L8F8_STRNE</name>
<dbReference type="EMBL" id="JACHJG010000002">
    <property type="protein sequence ID" value="MBB4885389.1"/>
    <property type="molecule type" value="Genomic_DNA"/>
</dbReference>
<gene>
    <name evidence="1" type="ORF">FHS38_001417</name>
</gene>
<evidence type="ECO:0000313" key="2">
    <source>
        <dbReference type="Proteomes" id="UP000556436"/>
    </source>
</evidence>
<evidence type="ECO:0000313" key="1">
    <source>
        <dbReference type="EMBL" id="MBB4885389.1"/>
    </source>
</evidence>
<sequence length="216" mass="23073">MPDIRLEPPPERPRLPEFPAVVEPAIRDIPDPGPAPGQAEPMVCERAVAPTSEELLSRVVPVLTADDRVRTALDGRRYALLGASALTDDKDRATPAILVLAHDYTGGRTLEITLDDGAPPTVVGMVESSARPGLSDAEIERAVTLARAHPEVARRATADCVPMVLLTSDVAEGDEHHGHRRAYVGFGPPDERLPRVRVVVDLGEERVLGAGGDGDE</sequence>
<reference evidence="1 2" key="1">
    <citation type="submission" date="2020-08" db="EMBL/GenBank/DDBJ databases">
        <title>Genomic Encyclopedia of Type Strains, Phase III (KMG-III): the genomes of soil and plant-associated and newly described type strains.</title>
        <authorList>
            <person name="Whitman W."/>
        </authorList>
    </citation>
    <scope>NUCLEOTIDE SEQUENCE [LARGE SCALE GENOMIC DNA]</scope>
    <source>
        <strain evidence="1 2">CECT 3265</strain>
    </source>
</reference>
<proteinExistence type="predicted"/>
<organism evidence="1 2">
    <name type="scientific">Streptomyces netropsis</name>
    <name type="common">Streptoverticillium netropsis</name>
    <dbReference type="NCBI Taxonomy" id="55404"/>
    <lineage>
        <taxon>Bacteria</taxon>
        <taxon>Bacillati</taxon>
        <taxon>Actinomycetota</taxon>
        <taxon>Actinomycetes</taxon>
        <taxon>Kitasatosporales</taxon>
        <taxon>Streptomycetaceae</taxon>
        <taxon>Streptomyces</taxon>
    </lineage>
</organism>
<protein>
    <submittedName>
        <fullName evidence="1">Uncharacterized protein</fullName>
    </submittedName>
</protein>